<feature type="compositionally biased region" description="Polar residues" evidence="3">
    <location>
        <begin position="34"/>
        <end position="43"/>
    </location>
</feature>
<reference evidence="5" key="2">
    <citation type="submission" date="2022-01" db="EMBL/GenBank/DDBJ databases">
        <authorList>
            <person name="Yamashiro T."/>
            <person name="Shiraishi A."/>
            <person name="Satake H."/>
            <person name="Nakayama K."/>
        </authorList>
    </citation>
    <scope>NUCLEOTIDE SEQUENCE</scope>
</reference>
<evidence type="ECO:0000256" key="1">
    <source>
        <dbReference type="ARBA" id="ARBA00022723"/>
    </source>
</evidence>
<evidence type="ECO:0000256" key="2">
    <source>
        <dbReference type="ARBA" id="ARBA00022801"/>
    </source>
</evidence>
<feature type="region of interest" description="Disordered" evidence="3">
    <location>
        <begin position="27"/>
        <end position="76"/>
    </location>
</feature>
<feature type="region of interest" description="Disordered" evidence="3">
    <location>
        <begin position="737"/>
        <end position="761"/>
    </location>
</feature>
<dbReference type="SUPFAM" id="SSF56672">
    <property type="entry name" value="DNA/RNA polymerases"/>
    <property type="match status" value="1"/>
</dbReference>
<organism evidence="5 6">
    <name type="scientific">Tanacetum coccineum</name>
    <dbReference type="NCBI Taxonomy" id="301880"/>
    <lineage>
        <taxon>Eukaryota</taxon>
        <taxon>Viridiplantae</taxon>
        <taxon>Streptophyta</taxon>
        <taxon>Embryophyta</taxon>
        <taxon>Tracheophyta</taxon>
        <taxon>Spermatophyta</taxon>
        <taxon>Magnoliopsida</taxon>
        <taxon>eudicotyledons</taxon>
        <taxon>Gunneridae</taxon>
        <taxon>Pentapetalae</taxon>
        <taxon>asterids</taxon>
        <taxon>campanulids</taxon>
        <taxon>Asterales</taxon>
        <taxon>Asteraceae</taxon>
        <taxon>Asteroideae</taxon>
        <taxon>Anthemideae</taxon>
        <taxon>Anthemidinae</taxon>
        <taxon>Tanacetum</taxon>
    </lineage>
</organism>
<dbReference type="InterPro" id="IPR039537">
    <property type="entry name" value="Retrotran_Ty1/copia-like"/>
</dbReference>
<dbReference type="PROSITE" id="PS50994">
    <property type="entry name" value="INTEGRASE"/>
    <property type="match status" value="1"/>
</dbReference>
<dbReference type="InterPro" id="IPR036397">
    <property type="entry name" value="RNaseH_sf"/>
</dbReference>
<keyword evidence="6" id="KW-1185">Reference proteome</keyword>
<evidence type="ECO:0000259" key="4">
    <source>
        <dbReference type="PROSITE" id="PS50994"/>
    </source>
</evidence>
<dbReference type="Gene3D" id="3.30.420.10">
    <property type="entry name" value="Ribonuclease H-like superfamily/Ribonuclease H"/>
    <property type="match status" value="1"/>
</dbReference>
<dbReference type="InterPro" id="IPR001584">
    <property type="entry name" value="Integrase_cat-core"/>
</dbReference>
<dbReference type="SUPFAM" id="SSF53098">
    <property type="entry name" value="Ribonuclease H-like"/>
    <property type="match status" value="1"/>
</dbReference>
<dbReference type="PANTHER" id="PTHR42648">
    <property type="entry name" value="TRANSPOSASE, PUTATIVE-RELATED"/>
    <property type="match status" value="1"/>
</dbReference>
<reference evidence="5" key="1">
    <citation type="journal article" date="2022" name="Int. J. Mol. Sci.">
        <title>Draft Genome of Tanacetum Coccineum: Genomic Comparison of Closely Related Tanacetum-Family Plants.</title>
        <authorList>
            <person name="Yamashiro T."/>
            <person name="Shiraishi A."/>
            <person name="Nakayama K."/>
            <person name="Satake H."/>
        </authorList>
    </citation>
    <scope>NUCLEOTIDE SEQUENCE</scope>
</reference>
<evidence type="ECO:0000313" key="6">
    <source>
        <dbReference type="Proteomes" id="UP001151760"/>
    </source>
</evidence>
<keyword evidence="1" id="KW-0479">Metal-binding</keyword>
<dbReference type="InterPro" id="IPR013103">
    <property type="entry name" value="RVT_2"/>
</dbReference>
<dbReference type="Pfam" id="PF07727">
    <property type="entry name" value="RVT_2"/>
    <property type="match status" value="1"/>
</dbReference>
<name>A0ABQ5G9E7_9ASTR</name>
<accession>A0ABQ5G9E7</accession>
<sequence length="925" mass="105545">MNLGKLRFQEKEQRDFEDLKVLVANVKDRRVNDSTEASGSKPRSNTKKNRIMPAKKENKKKSRSTPRDKLSEQGPVGFGSREKTILRYWVIMETTGKKILIGNLDCGYHEEDPQERNLPLRRNVPLTKLLWKCSYRNSYRHSRIREMITSEPSGNGVCYWCFRKHTCFVRDINGADILKGSRSTNLYTISIDEMMKSSPICLLSKASSLKFMVILDSQKQLDSSAQIMDGREFVNQVMSEYYEGVGIFHQKSVPRTPQQNGIVERRNRTLVEAARTMMIFSKAPMFLWAEAMLLLSASSSTSDMHHPVRHQEIAERTHSHEDPHQSRLFYPSHNLVTGDLGSAQSSSGNVNSAEPNQVNYPQDHLEDWTKDHPLDNIVGNPSSCIYQKTVSSMFYGDVSYGICNVEPKNFKLPVIETVSFKVKLDEYGDVLKNKARLVAKGYRQEEGIDFEESFALVARIEAIRIFIANAATKNMIIYQMDVKTLAFLNGDLQEEVFVSQPEGFEDQENPTHVYRLKKALYGLKQAPRAWYDTLSKFLLANNFFKGAVDPTLFTRKSGKHILLVQIYVDDIIFASTDHNACHIFSKEMNSKFQMSMMGQMSFFLGLQVSQSPRGIFINQAKNKLSNLTNMDGSSDLVDNNGGSILKWTEIQEEVRRKWTPPVLSFLVIDWLAHGSSKKQRRQHINYRGGIQSPMFWMLCSNPWDEITTQDYGFDFNKNSSVCDNKIVLLFAVTPVQHSRSSKPPSLGGLLNSPNGKTSGSDKPRHLVLQMLWGIITQTNVDHAELLWEEFTQGIQTFFSHKSSQKASLKNPKKKVTPLLIPYRRFSKVIIYYLASNNNIHRRPDSAVHHTGDDYILGNLKFVPKGESVEVFGMEIPDPLITEAIQQSSYYPKYLKMVAENTKKTPQESASKNLFLKEKMMILISN</sequence>
<evidence type="ECO:0000256" key="3">
    <source>
        <dbReference type="SAM" id="MobiDB-lite"/>
    </source>
</evidence>
<dbReference type="EMBL" id="BQNB010018196">
    <property type="protein sequence ID" value="GJT71775.1"/>
    <property type="molecule type" value="Genomic_DNA"/>
</dbReference>
<comment type="caution">
    <text evidence="5">The sequence shown here is derived from an EMBL/GenBank/DDBJ whole genome shotgun (WGS) entry which is preliminary data.</text>
</comment>
<dbReference type="PANTHER" id="PTHR42648:SF24">
    <property type="entry name" value="INTEGRASE CATALYTIC DOMAIN-CONTAINING PROTEIN"/>
    <property type="match status" value="1"/>
</dbReference>
<dbReference type="Proteomes" id="UP001151760">
    <property type="component" value="Unassembled WGS sequence"/>
</dbReference>
<proteinExistence type="predicted"/>
<dbReference type="InterPro" id="IPR012337">
    <property type="entry name" value="RNaseH-like_sf"/>
</dbReference>
<dbReference type="InterPro" id="IPR043502">
    <property type="entry name" value="DNA/RNA_pol_sf"/>
</dbReference>
<protein>
    <submittedName>
        <fullName evidence="5">Retrovirus-related pol polyprotein from transposon TNT 1-94</fullName>
    </submittedName>
</protein>
<gene>
    <name evidence="5" type="ORF">Tco_1031061</name>
</gene>
<feature type="domain" description="Integrase catalytic" evidence="4">
    <location>
        <begin position="229"/>
        <end position="320"/>
    </location>
</feature>
<evidence type="ECO:0000313" key="5">
    <source>
        <dbReference type="EMBL" id="GJT71775.1"/>
    </source>
</evidence>
<keyword evidence="2" id="KW-0378">Hydrolase</keyword>